<dbReference type="KEGG" id="psoj:PHYSODRAFT_432055"/>
<evidence type="ECO:0000313" key="1">
    <source>
        <dbReference type="EMBL" id="EGZ14908.1"/>
    </source>
</evidence>
<dbReference type="EMBL" id="JH159155">
    <property type="protein sequence ID" value="EGZ14908.1"/>
    <property type="molecule type" value="Genomic_DNA"/>
</dbReference>
<protein>
    <submittedName>
        <fullName evidence="1">Uncharacterized protein</fullName>
    </submittedName>
</protein>
<dbReference type="GeneID" id="20652329"/>
<keyword evidence="2" id="KW-1185">Reference proteome</keyword>
<proteinExistence type="predicted"/>
<dbReference type="Proteomes" id="UP000002640">
    <property type="component" value="Unassembled WGS sequence"/>
</dbReference>
<dbReference type="RefSeq" id="XP_009528657.1">
    <property type="nucleotide sequence ID" value="XM_009530362.1"/>
</dbReference>
<name>G4ZKZ0_PHYSP</name>
<dbReference type="AlphaFoldDB" id="G4ZKZ0"/>
<organism evidence="1 2">
    <name type="scientific">Phytophthora sojae (strain P6497)</name>
    <name type="common">Soybean stem and root rot agent</name>
    <name type="synonym">Phytophthora megasperma f. sp. glycines</name>
    <dbReference type="NCBI Taxonomy" id="1094619"/>
    <lineage>
        <taxon>Eukaryota</taxon>
        <taxon>Sar</taxon>
        <taxon>Stramenopiles</taxon>
        <taxon>Oomycota</taxon>
        <taxon>Peronosporomycetes</taxon>
        <taxon>Peronosporales</taxon>
        <taxon>Peronosporaceae</taxon>
        <taxon>Phytophthora</taxon>
    </lineage>
</organism>
<accession>G4ZKZ0</accession>
<gene>
    <name evidence="1" type="ORF">PHYSODRAFT_432055</name>
</gene>
<feature type="non-terminal residue" evidence="1">
    <location>
        <position position="158"/>
    </location>
</feature>
<reference evidence="1 2" key="1">
    <citation type="journal article" date="2006" name="Science">
        <title>Phytophthora genome sequences uncover evolutionary origins and mechanisms of pathogenesis.</title>
        <authorList>
            <person name="Tyler B.M."/>
            <person name="Tripathy S."/>
            <person name="Zhang X."/>
            <person name="Dehal P."/>
            <person name="Jiang R.H."/>
            <person name="Aerts A."/>
            <person name="Arredondo F.D."/>
            <person name="Baxter L."/>
            <person name="Bensasson D."/>
            <person name="Beynon J.L."/>
            <person name="Chapman J."/>
            <person name="Damasceno C.M."/>
            <person name="Dorrance A.E."/>
            <person name="Dou D."/>
            <person name="Dickerman A.W."/>
            <person name="Dubchak I.L."/>
            <person name="Garbelotto M."/>
            <person name="Gijzen M."/>
            <person name="Gordon S.G."/>
            <person name="Govers F."/>
            <person name="Grunwald N.J."/>
            <person name="Huang W."/>
            <person name="Ivors K.L."/>
            <person name="Jones R.W."/>
            <person name="Kamoun S."/>
            <person name="Krampis K."/>
            <person name="Lamour K.H."/>
            <person name="Lee M.K."/>
            <person name="McDonald W.H."/>
            <person name="Medina M."/>
            <person name="Meijer H.J."/>
            <person name="Nordberg E.K."/>
            <person name="Maclean D.J."/>
            <person name="Ospina-Giraldo M.D."/>
            <person name="Morris P.F."/>
            <person name="Phuntumart V."/>
            <person name="Putnam N.H."/>
            <person name="Rash S."/>
            <person name="Rose J.K."/>
            <person name="Sakihama Y."/>
            <person name="Salamov A.A."/>
            <person name="Savidor A."/>
            <person name="Scheuring C.F."/>
            <person name="Smith B.M."/>
            <person name="Sobral B.W."/>
            <person name="Terry A."/>
            <person name="Torto-Alalibo T.A."/>
            <person name="Win J."/>
            <person name="Xu Z."/>
            <person name="Zhang H."/>
            <person name="Grigoriev I.V."/>
            <person name="Rokhsar D.S."/>
            <person name="Boore J.L."/>
        </authorList>
    </citation>
    <scope>NUCLEOTIDE SEQUENCE [LARGE SCALE GENOMIC DNA]</scope>
    <source>
        <strain evidence="1 2">P6497</strain>
    </source>
</reference>
<dbReference type="InParanoid" id="G4ZKZ0"/>
<evidence type="ECO:0000313" key="2">
    <source>
        <dbReference type="Proteomes" id="UP000002640"/>
    </source>
</evidence>
<sequence length="158" mass="17425">MSLSALIPANTQKACTTGIGAFERMLEAENVSMNVIQACVRGDSSGKSLAAIMDRFGYYLATYEGKKGKLASNTAISYFRNVKLWFFDEHPHLRVPTELTLLKQGKTLEKHCLKRDNGGFTNKAPPCTKADLRSLIRYVYSTASVATDYEDAALACLM</sequence>